<evidence type="ECO:0000256" key="6">
    <source>
        <dbReference type="ARBA" id="ARBA00023284"/>
    </source>
</evidence>
<evidence type="ECO:0000256" key="1">
    <source>
        <dbReference type="ARBA" id="ARBA00008987"/>
    </source>
</evidence>
<dbReference type="InterPro" id="IPR017937">
    <property type="entry name" value="Thioredoxin_CS"/>
</dbReference>
<proteinExistence type="inferred from homology"/>
<keyword evidence="6 8" id="KW-0676">Redox-active center</keyword>
<evidence type="ECO:0000256" key="3">
    <source>
        <dbReference type="ARBA" id="ARBA00022448"/>
    </source>
</evidence>
<dbReference type="SUPFAM" id="SSF52833">
    <property type="entry name" value="Thioredoxin-like"/>
    <property type="match status" value="1"/>
</dbReference>
<dbReference type="AlphaFoldDB" id="A0A1R1QSC2"/>
<name>A0A1R1QSC2_9BACI</name>
<dbReference type="GO" id="GO:0015035">
    <property type="term" value="F:protein-disulfide reductase activity"/>
    <property type="evidence" value="ECO:0007669"/>
    <property type="project" value="InterPro"/>
</dbReference>
<dbReference type="PANTHER" id="PTHR45663:SF11">
    <property type="entry name" value="GEO12009P1"/>
    <property type="match status" value="1"/>
</dbReference>
<dbReference type="Proteomes" id="UP000187367">
    <property type="component" value="Unassembled WGS sequence"/>
</dbReference>
<dbReference type="PROSITE" id="PS00194">
    <property type="entry name" value="THIOREDOXIN_1"/>
    <property type="match status" value="1"/>
</dbReference>
<dbReference type="Gene3D" id="3.40.30.10">
    <property type="entry name" value="Glutaredoxin"/>
    <property type="match status" value="1"/>
</dbReference>
<evidence type="ECO:0000256" key="8">
    <source>
        <dbReference type="PIRSR" id="PIRSR000077-4"/>
    </source>
</evidence>
<evidence type="ECO:0000313" key="10">
    <source>
        <dbReference type="EMBL" id="OMI07545.1"/>
    </source>
</evidence>
<dbReference type="GO" id="GO:0045454">
    <property type="term" value="P:cell redox homeostasis"/>
    <property type="evidence" value="ECO:0007669"/>
    <property type="project" value="TreeGrafter"/>
</dbReference>
<gene>
    <name evidence="10" type="ORF">BW143_06525</name>
</gene>
<feature type="domain" description="Thioredoxin" evidence="9">
    <location>
        <begin position="1"/>
        <end position="107"/>
    </location>
</feature>
<dbReference type="RefSeq" id="WP_076762677.1">
    <property type="nucleotide sequence ID" value="NZ_JARMMK010000008.1"/>
</dbReference>
<dbReference type="PANTHER" id="PTHR45663">
    <property type="entry name" value="GEO12009P1"/>
    <property type="match status" value="1"/>
</dbReference>
<accession>A0A1R1QSC2</accession>
<protein>
    <recommendedName>
        <fullName evidence="2 7">Thioredoxin</fullName>
    </recommendedName>
</protein>
<dbReference type="CDD" id="cd02947">
    <property type="entry name" value="TRX_family"/>
    <property type="match status" value="1"/>
</dbReference>
<comment type="similarity">
    <text evidence="1 7">Belongs to the thioredoxin family.</text>
</comment>
<dbReference type="PIRSF" id="PIRSF000077">
    <property type="entry name" value="Thioredoxin"/>
    <property type="match status" value="1"/>
</dbReference>
<keyword evidence="3" id="KW-0813">Transport</keyword>
<dbReference type="Pfam" id="PF00085">
    <property type="entry name" value="Thioredoxin"/>
    <property type="match status" value="1"/>
</dbReference>
<keyword evidence="4" id="KW-0249">Electron transport</keyword>
<feature type="disulfide bond" description="Redox-active" evidence="8">
    <location>
        <begin position="30"/>
        <end position="33"/>
    </location>
</feature>
<accession>A0A1R1RMU7</accession>
<evidence type="ECO:0000256" key="2">
    <source>
        <dbReference type="ARBA" id="ARBA00020570"/>
    </source>
</evidence>
<dbReference type="OrthoDB" id="9814618at2"/>
<evidence type="ECO:0000313" key="11">
    <source>
        <dbReference type="Proteomes" id="UP000187367"/>
    </source>
</evidence>
<dbReference type="InterPro" id="IPR036249">
    <property type="entry name" value="Thioredoxin-like_sf"/>
</dbReference>
<comment type="caution">
    <text evidence="10">The sequence shown here is derived from an EMBL/GenBank/DDBJ whole genome shotgun (WGS) entry which is preliminary data.</text>
</comment>
<organism evidence="10 11">
    <name type="scientific">Bacillus swezeyi</name>
    <dbReference type="NCBI Taxonomy" id="1925020"/>
    <lineage>
        <taxon>Bacteria</taxon>
        <taxon>Bacillati</taxon>
        <taxon>Bacillota</taxon>
        <taxon>Bacilli</taxon>
        <taxon>Bacillales</taxon>
        <taxon>Bacillaceae</taxon>
        <taxon>Bacillus</taxon>
    </lineage>
</organism>
<dbReference type="EMBL" id="MTJL01000010">
    <property type="protein sequence ID" value="OMI07545.1"/>
    <property type="molecule type" value="Genomic_DNA"/>
</dbReference>
<dbReference type="InterPro" id="IPR013766">
    <property type="entry name" value="Thioredoxin_domain"/>
</dbReference>
<dbReference type="GO" id="GO:0005829">
    <property type="term" value="C:cytosol"/>
    <property type="evidence" value="ECO:0007669"/>
    <property type="project" value="TreeGrafter"/>
</dbReference>
<evidence type="ECO:0000259" key="9">
    <source>
        <dbReference type="PROSITE" id="PS51352"/>
    </source>
</evidence>
<dbReference type="PROSITE" id="PS51352">
    <property type="entry name" value="THIOREDOXIN_2"/>
    <property type="match status" value="1"/>
</dbReference>
<keyword evidence="11" id="KW-1185">Reference proteome</keyword>
<dbReference type="InterPro" id="IPR005746">
    <property type="entry name" value="Thioredoxin"/>
</dbReference>
<evidence type="ECO:0000256" key="5">
    <source>
        <dbReference type="ARBA" id="ARBA00023157"/>
    </source>
</evidence>
<evidence type="ECO:0000256" key="4">
    <source>
        <dbReference type="ARBA" id="ARBA00022982"/>
    </source>
</evidence>
<keyword evidence="5 8" id="KW-1015">Disulfide bond</keyword>
<reference evidence="10 11" key="1">
    <citation type="submission" date="2017-01" db="EMBL/GenBank/DDBJ databases">
        <title>Bacillus phylogenomics.</title>
        <authorList>
            <person name="Dunlap C."/>
        </authorList>
    </citation>
    <scope>NUCLEOTIDE SEQUENCE [LARGE SCALE GENOMIC DNA]</scope>
    <source>
        <strain evidence="10 11">NRRL B-41282</strain>
    </source>
</reference>
<sequence length="107" mass="11974">MTIIKVTDGNLQKNLNTDKVVLLNFSASWCGPCRVFAETLEEFDKEFGDKVQVVKVDVDENPELAAEFGVMSIPNTRFYSNNKFEKPFAGIVGIAQLKEEVSKIKSL</sequence>
<evidence type="ECO:0000256" key="7">
    <source>
        <dbReference type="PIRNR" id="PIRNR000077"/>
    </source>
</evidence>